<gene>
    <name evidence="9" type="ORF">TRIADDRAFT_19834</name>
</gene>
<dbReference type="SUPFAM" id="SSF57889">
    <property type="entry name" value="Cysteine-rich domain"/>
    <property type="match status" value="1"/>
</dbReference>
<dbReference type="HOGENOM" id="CLU_753454_0_0_1"/>
<dbReference type="eggNOG" id="KOG3417">
    <property type="taxonomic scope" value="Eukaryota"/>
</dbReference>
<dbReference type="InterPro" id="IPR018247">
    <property type="entry name" value="EF_Hand_1_Ca_BS"/>
</dbReference>
<dbReference type="GO" id="GO:0007264">
    <property type="term" value="P:small GTPase-mediated signal transduction"/>
    <property type="evidence" value="ECO:0007669"/>
    <property type="project" value="InterPro"/>
</dbReference>
<reference evidence="9 10" key="1">
    <citation type="journal article" date="2008" name="Nature">
        <title>The Trichoplax genome and the nature of placozoans.</title>
        <authorList>
            <person name="Srivastava M."/>
            <person name="Begovic E."/>
            <person name="Chapman J."/>
            <person name="Putnam N.H."/>
            <person name="Hellsten U."/>
            <person name="Kawashima T."/>
            <person name="Kuo A."/>
            <person name="Mitros T."/>
            <person name="Salamov A."/>
            <person name="Carpenter M.L."/>
            <person name="Signorovitch A.Y."/>
            <person name="Moreno M.A."/>
            <person name="Kamm K."/>
            <person name="Grimwood J."/>
            <person name="Schmutz J."/>
            <person name="Shapiro H."/>
            <person name="Grigoriev I.V."/>
            <person name="Buss L.W."/>
            <person name="Schierwater B."/>
            <person name="Dellaporta S.L."/>
            <person name="Rokhsar D.S."/>
        </authorList>
    </citation>
    <scope>NUCLEOTIDE SEQUENCE [LARGE SCALE GENOMIC DNA]</scope>
    <source>
        <strain evidence="9 10">Grell-BS-1999</strain>
    </source>
</reference>
<dbReference type="InterPro" id="IPR002048">
    <property type="entry name" value="EF_hand_dom"/>
</dbReference>
<feature type="non-terminal residue" evidence="9">
    <location>
        <position position="1"/>
    </location>
</feature>
<dbReference type="InterPro" id="IPR001895">
    <property type="entry name" value="RASGEF_cat_dom"/>
</dbReference>
<evidence type="ECO:0000259" key="8">
    <source>
        <dbReference type="PROSITE" id="PS50222"/>
    </source>
</evidence>
<name>B3RLH4_TRIAD</name>
<evidence type="ECO:0008006" key="11">
    <source>
        <dbReference type="Google" id="ProtNLM"/>
    </source>
</evidence>
<protein>
    <recommendedName>
        <fullName evidence="11">Phorbol-ester/DAG-type domain-containing protein</fullName>
    </recommendedName>
</protein>
<dbReference type="SUPFAM" id="SSF48366">
    <property type="entry name" value="Ras GEF"/>
    <property type="match status" value="1"/>
</dbReference>
<dbReference type="SUPFAM" id="SSF47473">
    <property type="entry name" value="EF-hand"/>
    <property type="match status" value="1"/>
</dbReference>
<dbReference type="InterPro" id="IPR011992">
    <property type="entry name" value="EF-hand-dom_pair"/>
</dbReference>
<evidence type="ECO:0000256" key="5">
    <source>
        <dbReference type="PROSITE-ProRule" id="PRU00168"/>
    </source>
</evidence>
<dbReference type="InParanoid" id="B3RLH4"/>
<dbReference type="CDD" id="cd20808">
    <property type="entry name" value="C1_RASGRP"/>
    <property type="match status" value="1"/>
</dbReference>
<evidence type="ECO:0000256" key="3">
    <source>
        <dbReference type="ARBA" id="ARBA00022833"/>
    </source>
</evidence>
<dbReference type="GO" id="GO:0005509">
    <property type="term" value="F:calcium ion binding"/>
    <property type="evidence" value="ECO:0007669"/>
    <property type="project" value="InterPro"/>
</dbReference>
<evidence type="ECO:0000313" key="9">
    <source>
        <dbReference type="EMBL" id="EDV28774.1"/>
    </source>
</evidence>
<dbReference type="SMART" id="SM00147">
    <property type="entry name" value="RasGEF"/>
    <property type="match status" value="1"/>
</dbReference>
<dbReference type="AlphaFoldDB" id="B3RLH4"/>
<dbReference type="Pfam" id="PF13202">
    <property type="entry name" value="EF-hand_5"/>
    <property type="match status" value="2"/>
</dbReference>
<proteinExistence type="predicted"/>
<feature type="domain" description="Phorbol-ester/DAG-type" evidence="7">
    <location>
        <begin position="269"/>
        <end position="319"/>
    </location>
</feature>
<dbReference type="OMA" id="LHIYYQQ"/>
<evidence type="ECO:0000259" key="6">
    <source>
        <dbReference type="PROSITE" id="PS50009"/>
    </source>
</evidence>
<dbReference type="PhylomeDB" id="B3RLH4"/>
<dbReference type="InterPro" id="IPR020454">
    <property type="entry name" value="DAG/PE-bd"/>
</dbReference>
<keyword evidence="3" id="KW-0862">Zinc</keyword>
<evidence type="ECO:0000256" key="1">
    <source>
        <dbReference type="ARBA" id="ARBA00022658"/>
    </source>
</evidence>
<dbReference type="InterPro" id="IPR008937">
    <property type="entry name" value="Ras-like_GEF"/>
</dbReference>
<evidence type="ECO:0000256" key="4">
    <source>
        <dbReference type="ARBA" id="ARBA00022837"/>
    </source>
</evidence>
<dbReference type="Gene3D" id="1.10.840.10">
    <property type="entry name" value="Ras guanine-nucleotide exchange factors catalytic domain"/>
    <property type="match status" value="1"/>
</dbReference>
<dbReference type="PROSITE" id="PS50009">
    <property type="entry name" value="RASGEF_CAT"/>
    <property type="match status" value="1"/>
</dbReference>
<dbReference type="PROSITE" id="PS00479">
    <property type="entry name" value="ZF_DAG_PE_1"/>
    <property type="match status" value="1"/>
</dbReference>
<dbReference type="PROSITE" id="PS50222">
    <property type="entry name" value="EF_HAND_2"/>
    <property type="match status" value="2"/>
</dbReference>
<keyword evidence="2" id="KW-0479">Metal-binding</keyword>
<feature type="domain" description="EF-hand" evidence="8">
    <location>
        <begin position="234"/>
        <end position="262"/>
    </location>
</feature>
<dbReference type="Proteomes" id="UP000009022">
    <property type="component" value="Unassembled WGS sequence"/>
</dbReference>
<dbReference type="GeneID" id="6749954"/>
<dbReference type="InterPro" id="IPR046349">
    <property type="entry name" value="C1-like_sf"/>
</dbReference>
<dbReference type="CTD" id="6749954"/>
<sequence length="334" mass="37567">PQLGSSIGIFNGVVAWIQGMVLSGITAEDRAKIVTKFIEVGKYLKAINNFETLMAVVTGLSHTSLARLNQTFALLSNESKMALAGMIDLLTVTDNASRYRKAVAECNCYKMPILLTIHLKDLVSLDAVMPDYTRDQKINYQKLLQLSCILSELTNGQKYFPDIKVNAETIDMMKLSLEPRFSENEIYELSLAREPRAPKAAGSIAVFKCYDRNKDGVLSMEEFAAIASNFPFLDAFGVIDTDDDGHITKEELLTYFERANFQALRQGFVHEFQETTYLSLTTCYHCARLLWGVIKQGYKCKGCGINCHKQCKDLVVAECRPRNNRDNSKFKANF</sequence>
<keyword evidence="4" id="KW-0106">Calcium</keyword>
<dbReference type="OrthoDB" id="74314at2759"/>
<dbReference type="Pfam" id="PF00130">
    <property type="entry name" value="C1_1"/>
    <property type="match status" value="1"/>
</dbReference>
<dbReference type="Gene3D" id="3.30.60.20">
    <property type="match status" value="1"/>
</dbReference>
<evidence type="ECO:0000259" key="7">
    <source>
        <dbReference type="PROSITE" id="PS50081"/>
    </source>
</evidence>
<keyword evidence="10" id="KW-1185">Reference proteome</keyword>
<evidence type="ECO:0000313" key="10">
    <source>
        <dbReference type="Proteomes" id="UP000009022"/>
    </source>
</evidence>
<dbReference type="GO" id="GO:0005085">
    <property type="term" value="F:guanyl-nucleotide exchange factor activity"/>
    <property type="evidence" value="ECO:0007669"/>
    <property type="project" value="UniProtKB-KW"/>
</dbReference>
<feature type="domain" description="EF-hand" evidence="8">
    <location>
        <begin position="198"/>
        <end position="233"/>
    </location>
</feature>
<dbReference type="RefSeq" id="XP_002107976.1">
    <property type="nucleotide sequence ID" value="XM_002107940.1"/>
</dbReference>
<dbReference type="SMART" id="SM00109">
    <property type="entry name" value="C1"/>
    <property type="match status" value="1"/>
</dbReference>
<dbReference type="PROSITE" id="PS00018">
    <property type="entry name" value="EF_HAND_1"/>
    <property type="match status" value="2"/>
</dbReference>
<feature type="domain" description="Ras-GEF" evidence="6">
    <location>
        <begin position="1"/>
        <end position="196"/>
    </location>
</feature>
<dbReference type="PANTHER" id="PTHR23113">
    <property type="entry name" value="GUANINE NUCLEOTIDE EXCHANGE FACTOR"/>
    <property type="match status" value="1"/>
</dbReference>
<organism evidence="9 10">
    <name type="scientific">Trichoplax adhaerens</name>
    <name type="common">Trichoplax reptans</name>
    <dbReference type="NCBI Taxonomy" id="10228"/>
    <lineage>
        <taxon>Eukaryota</taxon>
        <taxon>Metazoa</taxon>
        <taxon>Placozoa</taxon>
        <taxon>Uniplacotomia</taxon>
        <taxon>Trichoplacea</taxon>
        <taxon>Trichoplacidae</taxon>
        <taxon>Trichoplax</taxon>
    </lineage>
</organism>
<dbReference type="EMBL" id="DS985241">
    <property type="protein sequence ID" value="EDV28774.1"/>
    <property type="molecule type" value="Genomic_DNA"/>
</dbReference>
<evidence type="ECO:0000256" key="2">
    <source>
        <dbReference type="ARBA" id="ARBA00022723"/>
    </source>
</evidence>
<dbReference type="PANTHER" id="PTHR23113:SF252">
    <property type="entry name" value="RAS GUANYL-RELEASING PROTEIN 3"/>
    <property type="match status" value="1"/>
</dbReference>
<dbReference type="STRING" id="10228.B3RLH4"/>
<dbReference type="KEGG" id="tad:TRIADDRAFT_19834"/>
<dbReference type="InterPro" id="IPR036964">
    <property type="entry name" value="RASGEF_cat_dom_sf"/>
</dbReference>
<dbReference type="Pfam" id="PF00617">
    <property type="entry name" value="RasGEF"/>
    <property type="match status" value="1"/>
</dbReference>
<dbReference type="PRINTS" id="PR00008">
    <property type="entry name" value="DAGPEDOMAIN"/>
</dbReference>
<keyword evidence="1 5" id="KW-0344">Guanine-nucleotide releasing factor</keyword>
<dbReference type="InterPro" id="IPR002219">
    <property type="entry name" value="PKC_DAG/PE"/>
</dbReference>
<dbReference type="PROSITE" id="PS50081">
    <property type="entry name" value="ZF_DAG_PE_2"/>
    <property type="match status" value="1"/>
</dbReference>
<dbReference type="FunCoup" id="B3RLH4">
    <property type="interactions" value="764"/>
</dbReference>
<dbReference type="InterPro" id="IPR023578">
    <property type="entry name" value="Ras_GEF_dom_sf"/>
</dbReference>
<accession>B3RLH4</accession>
<dbReference type="Gene3D" id="1.10.238.10">
    <property type="entry name" value="EF-hand"/>
    <property type="match status" value="1"/>
</dbReference>
<dbReference type="SMART" id="SM00054">
    <property type="entry name" value="EFh"/>
    <property type="match status" value="2"/>
</dbReference>